<dbReference type="EMBL" id="JBHMBS010000031">
    <property type="protein sequence ID" value="MFB9681286.1"/>
    <property type="molecule type" value="Genomic_DNA"/>
</dbReference>
<organism evidence="1 2">
    <name type="scientific">Streptosporangium vulgare</name>
    <dbReference type="NCBI Taxonomy" id="46190"/>
    <lineage>
        <taxon>Bacteria</taxon>
        <taxon>Bacillati</taxon>
        <taxon>Actinomycetota</taxon>
        <taxon>Actinomycetes</taxon>
        <taxon>Streptosporangiales</taxon>
        <taxon>Streptosporangiaceae</taxon>
        <taxon>Streptosporangium</taxon>
    </lineage>
</organism>
<keyword evidence="2" id="KW-1185">Reference proteome</keyword>
<sequence>MAEPMPASAEPINPGDHDPDLIRAVGDKLNEHWPHLLNDGVQYRVAVDALDGAVQYQDEQAEALANQVMVGQMGPSPEGGWGFTAHVPNEITGALVGWARNMLGDAPNYVEQSFTFTDREVGERFTITVQRVGNLTPHDARRQAEAEVERLTSERDRYRVALESAALSVEHDRDSRNCRDRTAHQERVSPCQHTAGFDDHDEDCPACDIQAALRPSTTEEGEA</sequence>
<proteinExistence type="predicted"/>
<dbReference type="Proteomes" id="UP001589610">
    <property type="component" value="Unassembled WGS sequence"/>
</dbReference>
<dbReference type="RefSeq" id="WP_344747733.1">
    <property type="nucleotide sequence ID" value="NZ_BAAAWW010000136.1"/>
</dbReference>
<evidence type="ECO:0000313" key="1">
    <source>
        <dbReference type="EMBL" id="MFB9681286.1"/>
    </source>
</evidence>
<protein>
    <submittedName>
        <fullName evidence="1">Uncharacterized protein</fullName>
    </submittedName>
</protein>
<gene>
    <name evidence="1" type="ORF">ACFFRH_37900</name>
</gene>
<evidence type="ECO:0000313" key="2">
    <source>
        <dbReference type="Proteomes" id="UP001589610"/>
    </source>
</evidence>
<name>A0ABV5TSR5_9ACTN</name>
<comment type="caution">
    <text evidence="1">The sequence shown here is derived from an EMBL/GenBank/DDBJ whole genome shotgun (WGS) entry which is preliminary data.</text>
</comment>
<reference evidence="1 2" key="1">
    <citation type="submission" date="2024-09" db="EMBL/GenBank/DDBJ databases">
        <authorList>
            <person name="Sun Q."/>
            <person name="Mori K."/>
        </authorList>
    </citation>
    <scope>NUCLEOTIDE SEQUENCE [LARGE SCALE GENOMIC DNA]</scope>
    <source>
        <strain evidence="1 2">JCM 3028</strain>
    </source>
</reference>
<accession>A0ABV5TSR5</accession>